<dbReference type="AlphaFoldDB" id="A0A814L9D6"/>
<reference evidence="1" key="1">
    <citation type="submission" date="2021-02" db="EMBL/GenBank/DDBJ databases">
        <authorList>
            <person name="Nowell W R."/>
        </authorList>
    </citation>
    <scope>NUCLEOTIDE SEQUENCE</scope>
    <source>
        <strain evidence="1">Ploen Becks lab</strain>
    </source>
</reference>
<comment type="caution">
    <text evidence="1">The sequence shown here is derived from an EMBL/GenBank/DDBJ whole genome shotgun (WGS) entry which is preliminary data.</text>
</comment>
<accession>A0A814L9D6</accession>
<evidence type="ECO:0000313" key="2">
    <source>
        <dbReference type="Proteomes" id="UP000663879"/>
    </source>
</evidence>
<dbReference type="EMBL" id="CAJNOC010005724">
    <property type="protein sequence ID" value="CAF1060290.1"/>
    <property type="molecule type" value="Genomic_DNA"/>
</dbReference>
<keyword evidence="2" id="KW-1185">Reference proteome</keyword>
<evidence type="ECO:0000313" key="1">
    <source>
        <dbReference type="EMBL" id="CAF1060290.1"/>
    </source>
</evidence>
<dbReference type="Proteomes" id="UP000663879">
    <property type="component" value="Unassembled WGS sequence"/>
</dbReference>
<sequence>MGSSSSKKKNKCCVQCVPICQPCLPPILPALEMPLMLPSFPSYPLIDPCNPCPYVPYEMKQFTPISKTFDQALAIALQNKNFWGFEEKQKEEYYKAIQCYLEFESNRKIWILSDDIKVKFKKMIDSPDKCQAVQFYKVNWAYNVDNVNYLTKNTDLEQLKSRFCSIFLNKSRTNPNTLFTANRKNCFDSLNFNQRLEKLENLDWS</sequence>
<name>A0A814L9D6_9BILA</name>
<gene>
    <name evidence="1" type="ORF">OXX778_LOCUS19247</name>
</gene>
<protein>
    <submittedName>
        <fullName evidence="1">Uncharacterized protein</fullName>
    </submittedName>
</protein>
<feature type="non-terminal residue" evidence="1">
    <location>
        <position position="1"/>
    </location>
</feature>
<organism evidence="1 2">
    <name type="scientific">Brachionus calyciflorus</name>
    <dbReference type="NCBI Taxonomy" id="104777"/>
    <lineage>
        <taxon>Eukaryota</taxon>
        <taxon>Metazoa</taxon>
        <taxon>Spiralia</taxon>
        <taxon>Gnathifera</taxon>
        <taxon>Rotifera</taxon>
        <taxon>Eurotatoria</taxon>
        <taxon>Monogononta</taxon>
        <taxon>Pseudotrocha</taxon>
        <taxon>Ploima</taxon>
        <taxon>Brachionidae</taxon>
        <taxon>Brachionus</taxon>
    </lineage>
</organism>
<proteinExistence type="predicted"/>